<dbReference type="EMBL" id="QJNU01000017">
    <property type="protein sequence ID" value="RYP10538.1"/>
    <property type="molecule type" value="Genomic_DNA"/>
</dbReference>
<sequence length="329" mass="36501">MANLSIDDNWDLYREAIRHAYLTQEKPLKDIRAFLNDAGFTVTVAQLEYKLKQWKFRRNLNKQAATYIDYQVKKRKRNGKESDCVLSGVRLPPSKIQRAINRHSFVSTVDSLKMQQDISFTPSHHVDTNTLAVTSLLPSTIHPTLRDIRGPSQLAAAIGIQMPESYGGENLAIAEALIQGNGNTAKLAALRMLLFQISNNLVDVEYNKDRATTIFEAFRGMATSNHEWPLMLSAMRDPTSESIINKVFAAAVIHNQSDIAISMLKAGASPNQRILLTWYYQAVTAAEAAAVTVNSVPEPEPKPKPKDPPVSDPAAEPSTPARPPRQRSA</sequence>
<dbReference type="AlphaFoldDB" id="A0A4Q4TUN4"/>
<gene>
    <name evidence="3" type="ORF">DL764_000591</name>
</gene>
<dbReference type="STRING" id="155417.A0A4Q4TUN4"/>
<organism evidence="3 4">
    <name type="scientific">Monosporascus ibericus</name>
    <dbReference type="NCBI Taxonomy" id="155417"/>
    <lineage>
        <taxon>Eukaryota</taxon>
        <taxon>Fungi</taxon>
        <taxon>Dikarya</taxon>
        <taxon>Ascomycota</taxon>
        <taxon>Pezizomycotina</taxon>
        <taxon>Sordariomycetes</taxon>
        <taxon>Xylariomycetidae</taxon>
        <taxon>Xylariales</taxon>
        <taxon>Xylariales incertae sedis</taxon>
        <taxon>Monosporascus</taxon>
    </lineage>
</organism>
<protein>
    <recommendedName>
        <fullName evidence="2">Clr5 domain-containing protein</fullName>
    </recommendedName>
</protein>
<dbReference type="PANTHER" id="PTHR38788:SF3">
    <property type="entry name" value="CLR5 DOMAIN-CONTAINING PROTEIN"/>
    <property type="match status" value="1"/>
</dbReference>
<feature type="compositionally biased region" description="Basic and acidic residues" evidence="1">
    <location>
        <begin position="299"/>
        <end position="309"/>
    </location>
</feature>
<evidence type="ECO:0000256" key="1">
    <source>
        <dbReference type="SAM" id="MobiDB-lite"/>
    </source>
</evidence>
<feature type="domain" description="Clr5" evidence="2">
    <location>
        <begin position="8"/>
        <end position="57"/>
    </location>
</feature>
<feature type="region of interest" description="Disordered" evidence="1">
    <location>
        <begin position="293"/>
        <end position="329"/>
    </location>
</feature>
<dbReference type="InterPro" id="IPR025676">
    <property type="entry name" value="Clr5_dom"/>
</dbReference>
<evidence type="ECO:0000313" key="3">
    <source>
        <dbReference type="EMBL" id="RYP10538.1"/>
    </source>
</evidence>
<evidence type="ECO:0000259" key="2">
    <source>
        <dbReference type="Pfam" id="PF14420"/>
    </source>
</evidence>
<dbReference type="OrthoDB" id="539213at2759"/>
<name>A0A4Q4TUN4_9PEZI</name>
<dbReference type="Pfam" id="PF14420">
    <property type="entry name" value="Clr5"/>
    <property type="match status" value="1"/>
</dbReference>
<comment type="caution">
    <text evidence="3">The sequence shown here is derived from an EMBL/GenBank/DDBJ whole genome shotgun (WGS) entry which is preliminary data.</text>
</comment>
<reference evidence="3 4" key="1">
    <citation type="submission" date="2018-06" db="EMBL/GenBank/DDBJ databases">
        <title>Complete Genomes of Monosporascus.</title>
        <authorList>
            <person name="Robinson A.J."/>
            <person name="Natvig D.O."/>
        </authorList>
    </citation>
    <scope>NUCLEOTIDE SEQUENCE [LARGE SCALE GENOMIC DNA]</scope>
    <source>
        <strain evidence="3 4">CBS 110550</strain>
    </source>
</reference>
<evidence type="ECO:0000313" key="4">
    <source>
        <dbReference type="Proteomes" id="UP000293360"/>
    </source>
</evidence>
<accession>A0A4Q4TUN4</accession>
<dbReference type="PANTHER" id="PTHR38788">
    <property type="entry name" value="CLR5 DOMAIN-CONTAINING PROTEIN"/>
    <property type="match status" value="1"/>
</dbReference>
<keyword evidence="4" id="KW-1185">Reference proteome</keyword>
<dbReference type="Proteomes" id="UP000293360">
    <property type="component" value="Unassembled WGS sequence"/>
</dbReference>
<proteinExistence type="predicted"/>